<feature type="region of interest" description="Disordered" evidence="1">
    <location>
        <begin position="42"/>
        <end position="76"/>
    </location>
</feature>
<dbReference type="AlphaFoldDB" id="A0A4U5NTA8"/>
<dbReference type="EMBL" id="AZBU02000003">
    <property type="protein sequence ID" value="TKR86502.1"/>
    <property type="molecule type" value="Genomic_DNA"/>
</dbReference>
<name>A0A4U5NTA8_STECR</name>
<feature type="region of interest" description="Disordered" evidence="1">
    <location>
        <begin position="1"/>
        <end position="28"/>
    </location>
</feature>
<reference evidence="2 3" key="1">
    <citation type="journal article" date="2015" name="Genome Biol.">
        <title>Comparative genomics of Steinernema reveals deeply conserved gene regulatory networks.</title>
        <authorList>
            <person name="Dillman A.R."/>
            <person name="Macchietto M."/>
            <person name="Porter C.F."/>
            <person name="Rogers A."/>
            <person name="Williams B."/>
            <person name="Antoshechkin I."/>
            <person name="Lee M.M."/>
            <person name="Goodwin Z."/>
            <person name="Lu X."/>
            <person name="Lewis E.E."/>
            <person name="Goodrich-Blair H."/>
            <person name="Stock S.P."/>
            <person name="Adams B.J."/>
            <person name="Sternberg P.W."/>
            <person name="Mortazavi A."/>
        </authorList>
    </citation>
    <scope>NUCLEOTIDE SEQUENCE [LARGE SCALE GENOMIC DNA]</scope>
    <source>
        <strain evidence="2 3">ALL</strain>
    </source>
</reference>
<comment type="caution">
    <text evidence="2">The sequence shown here is derived from an EMBL/GenBank/DDBJ whole genome shotgun (WGS) entry which is preliminary data.</text>
</comment>
<evidence type="ECO:0000256" key="1">
    <source>
        <dbReference type="SAM" id="MobiDB-lite"/>
    </source>
</evidence>
<protein>
    <submittedName>
        <fullName evidence="2">Uncharacterized protein</fullName>
    </submittedName>
</protein>
<keyword evidence="3" id="KW-1185">Reference proteome</keyword>
<feature type="compositionally biased region" description="Polar residues" evidence="1">
    <location>
        <begin position="67"/>
        <end position="76"/>
    </location>
</feature>
<dbReference type="Proteomes" id="UP000298663">
    <property type="component" value="Unassembled WGS sequence"/>
</dbReference>
<proteinExistence type="predicted"/>
<evidence type="ECO:0000313" key="2">
    <source>
        <dbReference type="EMBL" id="TKR86502.1"/>
    </source>
</evidence>
<evidence type="ECO:0000313" key="3">
    <source>
        <dbReference type="Proteomes" id="UP000298663"/>
    </source>
</evidence>
<reference evidence="2 3" key="2">
    <citation type="journal article" date="2019" name="G3 (Bethesda)">
        <title>Hybrid Assembly of the Genome of the Entomopathogenic Nematode Steinernema carpocapsae Identifies the X-Chromosome.</title>
        <authorList>
            <person name="Serra L."/>
            <person name="Macchietto M."/>
            <person name="Macias-Munoz A."/>
            <person name="McGill C.J."/>
            <person name="Rodriguez I.M."/>
            <person name="Rodriguez B."/>
            <person name="Murad R."/>
            <person name="Mortazavi A."/>
        </authorList>
    </citation>
    <scope>NUCLEOTIDE SEQUENCE [LARGE SCALE GENOMIC DNA]</scope>
    <source>
        <strain evidence="2 3">ALL</strain>
    </source>
</reference>
<accession>A0A4U5NTA8</accession>
<organism evidence="2 3">
    <name type="scientific">Steinernema carpocapsae</name>
    <name type="common">Entomopathogenic nematode</name>
    <dbReference type="NCBI Taxonomy" id="34508"/>
    <lineage>
        <taxon>Eukaryota</taxon>
        <taxon>Metazoa</taxon>
        <taxon>Ecdysozoa</taxon>
        <taxon>Nematoda</taxon>
        <taxon>Chromadorea</taxon>
        <taxon>Rhabditida</taxon>
        <taxon>Tylenchina</taxon>
        <taxon>Panagrolaimomorpha</taxon>
        <taxon>Strongyloidoidea</taxon>
        <taxon>Steinernematidae</taxon>
        <taxon>Steinernema</taxon>
    </lineage>
</organism>
<gene>
    <name evidence="2" type="ORF">L596_011086</name>
</gene>
<sequence length="76" mass="8405">MTEAFSLRLTPLTPPIDRRVADNGRGPRGPQVAFARVILSNERRGTDGQMGKRAYIPLWQKPEKSPSVAQRASSKS</sequence>